<dbReference type="AlphaFoldDB" id="A0AAV7W7D2"/>
<reference evidence="1" key="1">
    <citation type="journal article" date="2022" name="bioRxiv">
        <title>Sequencing and chromosome-scale assembly of the giantPleurodeles waltlgenome.</title>
        <authorList>
            <person name="Brown T."/>
            <person name="Elewa A."/>
            <person name="Iarovenko S."/>
            <person name="Subramanian E."/>
            <person name="Araus A.J."/>
            <person name="Petzold A."/>
            <person name="Susuki M."/>
            <person name="Suzuki K.-i.T."/>
            <person name="Hayashi T."/>
            <person name="Toyoda A."/>
            <person name="Oliveira C."/>
            <person name="Osipova E."/>
            <person name="Leigh N.D."/>
            <person name="Simon A."/>
            <person name="Yun M.H."/>
        </authorList>
    </citation>
    <scope>NUCLEOTIDE SEQUENCE</scope>
    <source>
        <strain evidence="1">20211129_DDA</strain>
        <tissue evidence="1">Liver</tissue>
    </source>
</reference>
<evidence type="ECO:0000313" key="1">
    <source>
        <dbReference type="EMBL" id="KAJ1209899.1"/>
    </source>
</evidence>
<comment type="caution">
    <text evidence="1">The sequence shown here is derived from an EMBL/GenBank/DDBJ whole genome shotgun (WGS) entry which is preliminary data.</text>
</comment>
<accession>A0AAV7W7D2</accession>
<dbReference type="EMBL" id="JANPWB010000002">
    <property type="protein sequence ID" value="KAJ1209899.1"/>
    <property type="molecule type" value="Genomic_DNA"/>
</dbReference>
<sequence>MQSFLKGLFLSLKEELQVLKCDLSRDLKEVRHKLEAVEKRVATLEEHEHNRDKEIKQEEVICLQEQQIMLQAHTADLENCWRLNNICIRRDTMAAEEDDIVQCVSSLFRHILGEDLDNERGVSDLQIAAAFRDFYRDLYTPQRSNIDATRQYLNGARTTQLLVVDAAPLEAPIRKEEVMLEVARLDALKSPGTDGFPSLF</sequence>
<protein>
    <submittedName>
        <fullName evidence="1">Uncharacterized protein</fullName>
    </submittedName>
</protein>
<organism evidence="1 2">
    <name type="scientific">Pleurodeles waltl</name>
    <name type="common">Iberian ribbed newt</name>
    <dbReference type="NCBI Taxonomy" id="8319"/>
    <lineage>
        <taxon>Eukaryota</taxon>
        <taxon>Metazoa</taxon>
        <taxon>Chordata</taxon>
        <taxon>Craniata</taxon>
        <taxon>Vertebrata</taxon>
        <taxon>Euteleostomi</taxon>
        <taxon>Amphibia</taxon>
        <taxon>Batrachia</taxon>
        <taxon>Caudata</taxon>
        <taxon>Salamandroidea</taxon>
        <taxon>Salamandridae</taxon>
        <taxon>Pleurodelinae</taxon>
        <taxon>Pleurodeles</taxon>
    </lineage>
</organism>
<evidence type="ECO:0000313" key="2">
    <source>
        <dbReference type="Proteomes" id="UP001066276"/>
    </source>
</evidence>
<proteinExistence type="predicted"/>
<gene>
    <name evidence="1" type="ORF">NDU88_005270</name>
</gene>
<keyword evidence="2" id="KW-1185">Reference proteome</keyword>
<name>A0AAV7W7D2_PLEWA</name>
<dbReference type="Proteomes" id="UP001066276">
    <property type="component" value="Chromosome 1_2"/>
</dbReference>